<dbReference type="AlphaFoldDB" id="A0A9N9RZQ2"/>
<dbReference type="Proteomes" id="UP001153620">
    <property type="component" value="Chromosome 3"/>
</dbReference>
<dbReference type="OrthoDB" id="10598697at2759"/>
<dbReference type="PANTHER" id="PTHR42643:SF30">
    <property type="entry name" value="IONOTROPIC RECEPTOR 40A-RELATED"/>
    <property type="match status" value="1"/>
</dbReference>
<keyword evidence="5 8" id="KW-0472">Membrane</keyword>
<evidence type="ECO:0000256" key="9">
    <source>
        <dbReference type="SAM" id="SignalP"/>
    </source>
</evidence>
<comment type="subcellular location">
    <subcellularLocation>
        <location evidence="1">Cell membrane</location>
        <topology evidence="1">Multi-pass membrane protein</topology>
    </subcellularLocation>
</comment>
<organism evidence="10 11">
    <name type="scientific">Chironomus riparius</name>
    <dbReference type="NCBI Taxonomy" id="315576"/>
    <lineage>
        <taxon>Eukaryota</taxon>
        <taxon>Metazoa</taxon>
        <taxon>Ecdysozoa</taxon>
        <taxon>Arthropoda</taxon>
        <taxon>Hexapoda</taxon>
        <taxon>Insecta</taxon>
        <taxon>Pterygota</taxon>
        <taxon>Neoptera</taxon>
        <taxon>Endopterygota</taxon>
        <taxon>Diptera</taxon>
        <taxon>Nematocera</taxon>
        <taxon>Chironomoidea</taxon>
        <taxon>Chironomidae</taxon>
        <taxon>Chironominae</taxon>
        <taxon>Chironomus</taxon>
    </lineage>
</organism>
<feature type="chain" id="PRO_5040271460" description="Ionotropic receptor" evidence="9">
    <location>
        <begin position="22"/>
        <end position="648"/>
    </location>
</feature>
<evidence type="ECO:0000256" key="5">
    <source>
        <dbReference type="ARBA" id="ARBA00023136"/>
    </source>
</evidence>
<keyword evidence="11" id="KW-1185">Reference proteome</keyword>
<feature type="transmembrane region" description="Helical" evidence="8">
    <location>
        <begin position="601"/>
        <end position="620"/>
    </location>
</feature>
<feature type="transmembrane region" description="Helical" evidence="8">
    <location>
        <begin position="506"/>
        <end position="526"/>
    </location>
</feature>
<dbReference type="Gene3D" id="1.10.287.70">
    <property type="match status" value="1"/>
</dbReference>
<feature type="transmembrane region" description="Helical" evidence="8">
    <location>
        <begin position="348"/>
        <end position="366"/>
    </location>
</feature>
<evidence type="ECO:0000256" key="6">
    <source>
        <dbReference type="ARBA" id="ARBA00023170"/>
    </source>
</evidence>
<keyword evidence="3 8" id="KW-0812">Transmembrane</keyword>
<proteinExistence type="predicted"/>
<sequence length="648" mass="75103">MIFVRIFVITVFLNLVKLSTSNDYLSISKAIADICEVFYIQNSITFDVIIYGESTRHLDDVINGVLGLIGGNASKSVVHFKNIRFFKPDLIQSAVILFKNISILQDFNANTELTNPSYKTLKFLIYCENLDDFYQIPTVKMYNSDRSHVSSFQYFIVDREFFIFFVTFDHFQEKSCNLRSHRIINSFTKKSQKWTKKLGNFRNFNDFNGCMLTYTDSYNANYLLNRYNKEILSCARSESKLNVCPKLIKKILDRPGVKFEGLVYEVFEAMAKHGNFSTKYNFITNGFLTTKGNYFIKHDIRIYSTGYFPDLIRRVHMISPFYDVPSGIFVTPPEFYNNFEKLLLPFDAVTWILLVATFITISIVLFNMRFTSNKVRKFVFGLGIQTPGLNVLRIFFGIGQTKLPKESILRFILIFFVLFCLIMRTCYQSKMFDFITSDMRKSPPKTLDEVIDMGYTIVLGNGSEMYDVWYNDIRSRNAKSKFLFFGESVNISKNYCVSINRVHPKLAYLMPIMNMLSASSFCGGFLTSVKHFEMTSCLGGLGMVRNSILYPIFDKVMNKLVPSGIPLYLFKYYKEFLYGVYQESKENMPKILTFDDLEFGFIMWLTACGISLAAFATEILRYKTLKFIEIYVGLIVLVSIVTNRTRNN</sequence>
<feature type="transmembrane region" description="Helical" evidence="8">
    <location>
        <begin position="378"/>
        <end position="396"/>
    </location>
</feature>
<evidence type="ECO:0000313" key="10">
    <source>
        <dbReference type="EMBL" id="CAG9807144.1"/>
    </source>
</evidence>
<dbReference type="GO" id="GO:0005886">
    <property type="term" value="C:plasma membrane"/>
    <property type="evidence" value="ECO:0007669"/>
    <property type="project" value="UniProtKB-SubCell"/>
</dbReference>
<gene>
    <name evidence="10" type="ORF">CHIRRI_LOCUS9993</name>
</gene>
<reference evidence="10" key="2">
    <citation type="submission" date="2022-10" db="EMBL/GenBank/DDBJ databases">
        <authorList>
            <consortium name="ENA_rothamsted_submissions"/>
            <consortium name="culmorum"/>
            <person name="King R."/>
        </authorList>
    </citation>
    <scope>NUCLEOTIDE SEQUENCE</scope>
</reference>
<keyword evidence="9" id="KW-0732">Signal</keyword>
<evidence type="ECO:0000256" key="3">
    <source>
        <dbReference type="ARBA" id="ARBA00022692"/>
    </source>
</evidence>
<keyword evidence="2" id="KW-1003">Cell membrane</keyword>
<dbReference type="EMBL" id="OU895879">
    <property type="protein sequence ID" value="CAG9807144.1"/>
    <property type="molecule type" value="Genomic_DNA"/>
</dbReference>
<name>A0A9N9RZQ2_9DIPT</name>
<dbReference type="InterPro" id="IPR052192">
    <property type="entry name" value="Insect_Ionotropic_Sensory_Rcpt"/>
</dbReference>
<keyword evidence="7" id="KW-0325">Glycoprotein</keyword>
<evidence type="ECO:0000256" key="4">
    <source>
        <dbReference type="ARBA" id="ARBA00022989"/>
    </source>
</evidence>
<reference evidence="10" key="1">
    <citation type="submission" date="2022-01" db="EMBL/GenBank/DDBJ databases">
        <authorList>
            <person name="King R."/>
        </authorList>
    </citation>
    <scope>NUCLEOTIDE SEQUENCE</scope>
</reference>
<feature type="signal peptide" evidence="9">
    <location>
        <begin position="1"/>
        <end position="21"/>
    </location>
</feature>
<evidence type="ECO:0000256" key="1">
    <source>
        <dbReference type="ARBA" id="ARBA00004651"/>
    </source>
</evidence>
<protein>
    <recommendedName>
        <fullName evidence="12">Ionotropic receptor</fullName>
    </recommendedName>
</protein>
<evidence type="ECO:0000313" key="11">
    <source>
        <dbReference type="Proteomes" id="UP001153620"/>
    </source>
</evidence>
<evidence type="ECO:0000256" key="2">
    <source>
        <dbReference type="ARBA" id="ARBA00022475"/>
    </source>
</evidence>
<evidence type="ECO:0000256" key="7">
    <source>
        <dbReference type="ARBA" id="ARBA00023180"/>
    </source>
</evidence>
<keyword evidence="6" id="KW-0675">Receptor</keyword>
<accession>A0A9N9RZQ2</accession>
<dbReference type="PANTHER" id="PTHR42643">
    <property type="entry name" value="IONOTROPIC RECEPTOR 20A-RELATED"/>
    <property type="match status" value="1"/>
</dbReference>
<keyword evidence="4 8" id="KW-1133">Transmembrane helix</keyword>
<feature type="transmembrane region" description="Helical" evidence="8">
    <location>
        <begin position="408"/>
        <end position="427"/>
    </location>
</feature>
<evidence type="ECO:0008006" key="12">
    <source>
        <dbReference type="Google" id="ProtNLM"/>
    </source>
</evidence>
<evidence type="ECO:0000256" key="8">
    <source>
        <dbReference type="SAM" id="Phobius"/>
    </source>
</evidence>